<dbReference type="PANTHER" id="PTHR30093">
    <property type="entry name" value="GENERAL SECRETION PATHWAY PROTEIN G"/>
    <property type="match status" value="1"/>
</dbReference>
<keyword evidence="3" id="KW-0812">Transmembrane</keyword>
<feature type="region of interest" description="Disordered" evidence="2">
    <location>
        <begin position="93"/>
        <end position="128"/>
    </location>
</feature>
<feature type="transmembrane region" description="Helical" evidence="3">
    <location>
        <begin position="12"/>
        <end position="33"/>
    </location>
</feature>
<dbReference type="EMBL" id="JBHSEK010000002">
    <property type="protein sequence ID" value="MFC4488817.1"/>
    <property type="molecule type" value="Genomic_DNA"/>
</dbReference>
<comment type="caution">
    <text evidence="4">The sequence shown here is derived from an EMBL/GenBank/DDBJ whole genome shotgun (WGS) entry which is preliminary data.</text>
</comment>
<dbReference type="Pfam" id="PF07963">
    <property type="entry name" value="N_methyl"/>
    <property type="match status" value="1"/>
</dbReference>
<dbReference type="NCBIfam" id="TIGR02532">
    <property type="entry name" value="IV_pilin_GFxxxE"/>
    <property type="match status" value="1"/>
</dbReference>
<gene>
    <name evidence="4" type="ORF">ACFO0R_04230</name>
</gene>
<keyword evidence="1" id="KW-0488">Methylation</keyword>
<name>A0ABV8ZPC0_9NEIS</name>
<keyword evidence="3" id="KW-1133">Transmembrane helix</keyword>
<dbReference type="PRINTS" id="PR00813">
    <property type="entry name" value="BCTERIALGSPG"/>
</dbReference>
<dbReference type="RefSeq" id="WP_231463342.1">
    <property type="nucleotide sequence ID" value="NZ_JAJOHW010000097.1"/>
</dbReference>
<dbReference type="PANTHER" id="PTHR30093:SF47">
    <property type="entry name" value="TYPE IV PILUS NON-CORE MINOR PILIN PILE"/>
    <property type="match status" value="1"/>
</dbReference>
<keyword evidence="5" id="KW-1185">Reference proteome</keyword>
<proteinExistence type="predicted"/>
<dbReference type="InterPro" id="IPR045584">
    <property type="entry name" value="Pilin-like"/>
</dbReference>
<evidence type="ECO:0000313" key="4">
    <source>
        <dbReference type="EMBL" id="MFC4488817.1"/>
    </source>
</evidence>
<dbReference type="PROSITE" id="PS00409">
    <property type="entry name" value="PROKAR_NTER_METHYL"/>
    <property type="match status" value="1"/>
</dbReference>
<accession>A0ABV8ZPC0</accession>
<reference evidence="5" key="1">
    <citation type="journal article" date="2019" name="Int. J. Syst. Evol. Microbiol.">
        <title>The Global Catalogue of Microorganisms (GCM) 10K type strain sequencing project: providing services to taxonomists for standard genome sequencing and annotation.</title>
        <authorList>
            <consortium name="The Broad Institute Genomics Platform"/>
            <consortium name="The Broad Institute Genome Sequencing Center for Infectious Disease"/>
            <person name="Wu L."/>
            <person name="Ma J."/>
        </authorList>
    </citation>
    <scope>NUCLEOTIDE SEQUENCE [LARGE SCALE GENOMIC DNA]</scope>
    <source>
        <strain evidence="5">CGMCC 4.7608</strain>
    </source>
</reference>
<evidence type="ECO:0000256" key="1">
    <source>
        <dbReference type="ARBA" id="ARBA00022481"/>
    </source>
</evidence>
<dbReference type="InterPro" id="IPR012902">
    <property type="entry name" value="N_methyl_site"/>
</dbReference>
<dbReference type="Proteomes" id="UP001595999">
    <property type="component" value="Unassembled WGS sequence"/>
</dbReference>
<sequence length="128" mass="13926">MAFPINNGRPARGFTLIELLVVMSIIGALMALVSPSYFKNNDRARETVLRHNLAVLRQAMDDYRADHGANPSALQDLVSNRYLRELPLDPILGQRDGWQTRPAEDGGIGEVSSGAKGAGLDGSDYGSW</sequence>
<evidence type="ECO:0000256" key="2">
    <source>
        <dbReference type="SAM" id="MobiDB-lite"/>
    </source>
</evidence>
<organism evidence="4 5">
    <name type="scientific">Chromobacterium aquaticum</name>
    <dbReference type="NCBI Taxonomy" id="467180"/>
    <lineage>
        <taxon>Bacteria</taxon>
        <taxon>Pseudomonadati</taxon>
        <taxon>Pseudomonadota</taxon>
        <taxon>Betaproteobacteria</taxon>
        <taxon>Neisseriales</taxon>
        <taxon>Chromobacteriaceae</taxon>
        <taxon>Chromobacterium</taxon>
    </lineage>
</organism>
<evidence type="ECO:0000313" key="5">
    <source>
        <dbReference type="Proteomes" id="UP001595999"/>
    </source>
</evidence>
<dbReference type="InterPro" id="IPR000983">
    <property type="entry name" value="Bac_GSPG_pilin"/>
</dbReference>
<keyword evidence="3" id="KW-0472">Membrane</keyword>
<dbReference type="Gene3D" id="3.30.700.10">
    <property type="entry name" value="Glycoprotein, Type 4 Pilin"/>
    <property type="match status" value="1"/>
</dbReference>
<dbReference type="SUPFAM" id="SSF54523">
    <property type="entry name" value="Pili subunits"/>
    <property type="match status" value="1"/>
</dbReference>
<protein>
    <submittedName>
        <fullName evidence="4">Type II secretion system protein</fullName>
    </submittedName>
</protein>
<evidence type="ECO:0000256" key="3">
    <source>
        <dbReference type="SAM" id="Phobius"/>
    </source>
</evidence>